<dbReference type="InterPro" id="IPR008920">
    <property type="entry name" value="TF_FadR/GntR_C"/>
</dbReference>
<dbReference type="PANTHER" id="PTHR43537">
    <property type="entry name" value="TRANSCRIPTIONAL REGULATOR, GNTR FAMILY"/>
    <property type="match status" value="1"/>
</dbReference>
<protein>
    <submittedName>
        <fullName evidence="5">GntR family transcriptional regulator</fullName>
    </submittedName>
</protein>
<evidence type="ECO:0000313" key="6">
    <source>
        <dbReference type="Proteomes" id="UP001058271"/>
    </source>
</evidence>
<dbReference type="PRINTS" id="PR00035">
    <property type="entry name" value="HTHGNTR"/>
</dbReference>
<proteinExistence type="predicted"/>
<dbReference type="Proteomes" id="UP001058271">
    <property type="component" value="Chromosome"/>
</dbReference>
<dbReference type="InterPro" id="IPR000524">
    <property type="entry name" value="Tscrpt_reg_HTH_GntR"/>
</dbReference>
<sequence>MIANLRRAITDLEFKPSERLIERELIELTGASRTSVREALRKLEAEGLIRTIPHKGTYVAVPTREEAEELYEIRAGIEGLAASKFALHASEADIERLAGICEQLEARADSLPISELRVLKDSFYHTLCMHTTTAFEILRMLHARIALLRSFSLTAPGRVKESASEISEILKAISRRDAKAAAEAARKHVSAAGAVALRVLAEHPEYGLKTGSA</sequence>
<dbReference type="InterPro" id="IPR036390">
    <property type="entry name" value="WH_DNA-bd_sf"/>
</dbReference>
<dbReference type="RefSeq" id="WP_260728626.1">
    <property type="nucleotide sequence ID" value="NZ_BAAABS010000015.1"/>
</dbReference>
<dbReference type="Gene3D" id="1.20.120.530">
    <property type="entry name" value="GntR ligand-binding domain-like"/>
    <property type="match status" value="1"/>
</dbReference>
<dbReference type="EMBL" id="CP073721">
    <property type="protein sequence ID" value="UWZ39225.1"/>
    <property type="molecule type" value="Genomic_DNA"/>
</dbReference>
<keyword evidence="6" id="KW-1185">Reference proteome</keyword>
<organism evidence="5 6">
    <name type="scientific">Dactylosporangium roseum</name>
    <dbReference type="NCBI Taxonomy" id="47989"/>
    <lineage>
        <taxon>Bacteria</taxon>
        <taxon>Bacillati</taxon>
        <taxon>Actinomycetota</taxon>
        <taxon>Actinomycetes</taxon>
        <taxon>Micromonosporales</taxon>
        <taxon>Micromonosporaceae</taxon>
        <taxon>Dactylosporangium</taxon>
    </lineage>
</organism>
<dbReference type="SUPFAM" id="SSF48008">
    <property type="entry name" value="GntR ligand-binding domain-like"/>
    <property type="match status" value="1"/>
</dbReference>
<dbReference type="Gene3D" id="1.10.10.10">
    <property type="entry name" value="Winged helix-like DNA-binding domain superfamily/Winged helix DNA-binding domain"/>
    <property type="match status" value="1"/>
</dbReference>
<name>A0ABY5ZE49_9ACTN</name>
<evidence type="ECO:0000259" key="4">
    <source>
        <dbReference type="PROSITE" id="PS50949"/>
    </source>
</evidence>
<evidence type="ECO:0000256" key="1">
    <source>
        <dbReference type="ARBA" id="ARBA00023015"/>
    </source>
</evidence>
<dbReference type="PROSITE" id="PS50949">
    <property type="entry name" value="HTH_GNTR"/>
    <property type="match status" value="1"/>
</dbReference>
<keyword evidence="1" id="KW-0805">Transcription regulation</keyword>
<dbReference type="InterPro" id="IPR036388">
    <property type="entry name" value="WH-like_DNA-bd_sf"/>
</dbReference>
<dbReference type="CDD" id="cd07377">
    <property type="entry name" value="WHTH_GntR"/>
    <property type="match status" value="1"/>
</dbReference>
<gene>
    <name evidence="5" type="ORF">Drose_13900</name>
</gene>
<feature type="domain" description="HTH gntR-type" evidence="4">
    <location>
        <begin position="1"/>
        <end position="62"/>
    </location>
</feature>
<dbReference type="SUPFAM" id="SSF46785">
    <property type="entry name" value="Winged helix' DNA-binding domain"/>
    <property type="match status" value="1"/>
</dbReference>
<accession>A0ABY5ZE49</accession>
<keyword evidence="2" id="KW-0238">DNA-binding</keyword>
<reference evidence="5" key="1">
    <citation type="submission" date="2021-04" db="EMBL/GenBank/DDBJ databases">
        <title>Biosynthetic gene clusters of Dactylosporangioum roseum.</title>
        <authorList>
            <person name="Hartkoorn R.C."/>
            <person name="Beaudoing E."/>
            <person name="Hot D."/>
            <person name="Moureu S."/>
        </authorList>
    </citation>
    <scope>NUCLEOTIDE SEQUENCE</scope>
    <source>
        <strain evidence="5">NRRL B-16295</strain>
    </source>
</reference>
<evidence type="ECO:0000313" key="5">
    <source>
        <dbReference type="EMBL" id="UWZ39225.1"/>
    </source>
</evidence>
<evidence type="ECO:0000256" key="3">
    <source>
        <dbReference type="ARBA" id="ARBA00023163"/>
    </source>
</evidence>
<dbReference type="InterPro" id="IPR011711">
    <property type="entry name" value="GntR_C"/>
</dbReference>
<dbReference type="Pfam" id="PF07729">
    <property type="entry name" value="FCD"/>
    <property type="match status" value="1"/>
</dbReference>
<dbReference type="Pfam" id="PF00392">
    <property type="entry name" value="GntR"/>
    <property type="match status" value="1"/>
</dbReference>
<dbReference type="SMART" id="SM00345">
    <property type="entry name" value="HTH_GNTR"/>
    <property type="match status" value="1"/>
</dbReference>
<dbReference type="SMART" id="SM00895">
    <property type="entry name" value="FCD"/>
    <property type="match status" value="1"/>
</dbReference>
<dbReference type="PANTHER" id="PTHR43537:SF24">
    <property type="entry name" value="GLUCONATE OPERON TRANSCRIPTIONAL REPRESSOR"/>
    <property type="match status" value="1"/>
</dbReference>
<keyword evidence="3" id="KW-0804">Transcription</keyword>
<evidence type="ECO:0000256" key="2">
    <source>
        <dbReference type="ARBA" id="ARBA00023125"/>
    </source>
</evidence>